<dbReference type="EMBL" id="LRFG02000005">
    <property type="protein sequence ID" value="PCO04388.1"/>
    <property type="molecule type" value="Genomic_DNA"/>
</dbReference>
<dbReference type="InterPro" id="IPR023376">
    <property type="entry name" value="YqcC-like_dom"/>
</dbReference>
<dbReference type="InterPro" id="IPR036814">
    <property type="entry name" value="YqcC-like_sf"/>
</dbReference>
<accession>A0ABX4HX52</accession>
<organism evidence="2 3">
    <name type="scientific">Microbulbifer flavimaris</name>
    <dbReference type="NCBI Taxonomy" id="1781068"/>
    <lineage>
        <taxon>Bacteria</taxon>
        <taxon>Pseudomonadati</taxon>
        <taxon>Pseudomonadota</taxon>
        <taxon>Gammaproteobacteria</taxon>
        <taxon>Cellvibrionales</taxon>
        <taxon>Microbulbiferaceae</taxon>
        <taxon>Microbulbifer</taxon>
    </lineage>
</organism>
<proteinExistence type="predicted"/>
<dbReference type="Pfam" id="PF04287">
    <property type="entry name" value="DUF446"/>
    <property type="match status" value="1"/>
</dbReference>
<evidence type="ECO:0000313" key="2">
    <source>
        <dbReference type="EMBL" id="PCO04388.1"/>
    </source>
</evidence>
<gene>
    <name evidence="2" type="ORF">AWR36_013055</name>
</gene>
<name>A0ABX4HX52_9GAMM</name>
<dbReference type="InterPro" id="IPR007384">
    <property type="entry name" value="UCP006257"/>
</dbReference>
<dbReference type="PANTHER" id="PTHR39586">
    <property type="entry name" value="CYTOPLASMIC PROTEIN-RELATED"/>
    <property type="match status" value="1"/>
</dbReference>
<dbReference type="Gene3D" id="1.20.1440.40">
    <property type="entry name" value="YqcC-like"/>
    <property type="match status" value="1"/>
</dbReference>
<dbReference type="PIRSF" id="PIRSF006257">
    <property type="entry name" value="UCP006257"/>
    <property type="match status" value="1"/>
</dbReference>
<evidence type="ECO:0000259" key="1">
    <source>
        <dbReference type="Pfam" id="PF04287"/>
    </source>
</evidence>
<keyword evidence="3" id="KW-1185">Reference proteome</keyword>
<dbReference type="SUPFAM" id="SSF158452">
    <property type="entry name" value="YqcC-like"/>
    <property type="match status" value="1"/>
</dbReference>
<evidence type="ECO:0000313" key="3">
    <source>
        <dbReference type="Proteomes" id="UP000218427"/>
    </source>
</evidence>
<reference evidence="2" key="1">
    <citation type="submission" date="2017-08" db="EMBL/GenBank/DDBJ databases">
        <title>Microbulbifer marisrubri sp. nov., a halophilic alphaproteobacterium isolated from marine sediment of the Yellow Sea, China.</title>
        <authorList>
            <person name="Zhang G."/>
            <person name="Xiong Q."/>
        </authorList>
    </citation>
    <scope>NUCLEOTIDE SEQUENCE [LARGE SCALE GENOMIC DNA]</scope>
    <source>
        <strain evidence="2">WRN-8</strain>
    </source>
</reference>
<dbReference type="RefSeq" id="WP_067085694.1">
    <property type="nucleotide sequence ID" value="NZ_LRFG02000005.1"/>
</dbReference>
<dbReference type="Proteomes" id="UP000218427">
    <property type="component" value="Unassembled WGS sequence"/>
</dbReference>
<dbReference type="PANTHER" id="PTHR39586:SF1">
    <property type="entry name" value="CYTOPLASMIC PROTEIN"/>
    <property type="match status" value="1"/>
</dbReference>
<feature type="domain" description="YqcC-like" evidence="1">
    <location>
        <begin position="8"/>
        <end position="102"/>
    </location>
</feature>
<comment type="caution">
    <text evidence="2">The sequence shown here is derived from an EMBL/GenBank/DDBJ whole genome shotgun (WGS) entry which is preliminary data.</text>
</comment>
<protein>
    <submittedName>
        <fullName evidence="2">Pseudouridine synthase</fullName>
    </submittedName>
</protein>
<sequence>MQSIYLEVSDQLLQLEMELRRQDLWQAEPPAPEALASTEPFCVDTLTLPQWLQFIFLPRMSQLIELEQPLPRQCGIAPVAEEFFRNTDGAEPLIKLLADIDARLQQG</sequence>